<keyword evidence="1" id="KW-0732">Signal</keyword>
<protein>
    <recommendedName>
        <fullName evidence="4">DUF1120 domain-containing protein</fullName>
    </recommendedName>
</protein>
<evidence type="ECO:0000313" key="3">
    <source>
        <dbReference type="Proteomes" id="UP000494322"/>
    </source>
</evidence>
<dbReference type="Pfam" id="PF06551">
    <property type="entry name" value="DUF1120"/>
    <property type="match status" value="1"/>
</dbReference>
<evidence type="ECO:0000313" key="2">
    <source>
        <dbReference type="EMBL" id="CAB3974262.1"/>
    </source>
</evidence>
<dbReference type="RefSeq" id="WP_175240525.1">
    <property type="nucleotide sequence ID" value="NZ_CABWIK020000056.1"/>
</dbReference>
<dbReference type="Proteomes" id="UP000494322">
    <property type="component" value="Unassembled WGS sequence"/>
</dbReference>
<feature type="signal peptide" evidence="1">
    <location>
        <begin position="1"/>
        <end position="23"/>
    </location>
</feature>
<name>A0A6J5JQW9_9BURK</name>
<feature type="chain" id="PRO_5026914240" description="DUF1120 domain-containing protein" evidence="1">
    <location>
        <begin position="24"/>
        <end position="213"/>
    </location>
</feature>
<organism evidence="2 3">
    <name type="scientific">Burkholderia cenocepacia</name>
    <dbReference type="NCBI Taxonomy" id="95486"/>
    <lineage>
        <taxon>Bacteria</taxon>
        <taxon>Pseudomonadati</taxon>
        <taxon>Pseudomonadota</taxon>
        <taxon>Betaproteobacteria</taxon>
        <taxon>Burkholderiales</taxon>
        <taxon>Burkholderiaceae</taxon>
        <taxon>Burkholderia</taxon>
        <taxon>Burkholderia cepacia complex</taxon>
    </lineage>
</organism>
<sequence length="213" mass="21643">MKKKLAGLGLVVGSLVAAGHAQADTSTEIKVAGKIVPDGACNLTISNGGVYDFGVIASENLHQNKTTQFVPKSQTVAVTCNAATKVALSVRDNRAGTAAGGTGEDFEFGLGKGKVGYYTLTASSAMSDGGDAKLDVLAAPAGSSAWAYDEARLMTKGSARKAFADPGSLTPGAYKSIAIYLAATLTINKLSDLDLSSGNVDLDGSATLDLTYL</sequence>
<evidence type="ECO:0008006" key="4">
    <source>
        <dbReference type="Google" id="ProtNLM"/>
    </source>
</evidence>
<accession>A0A6J5JQW9</accession>
<dbReference type="InterPro" id="IPR010546">
    <property type="entry name" value="DUF1120"/>
</dbReference>
<proteinExistence type="predicted"/>
<reference evidence="2 3" key="1">
    <citation type="submission" date="2020-04" db="EMBL/GenBank/DDBJ databases">
        <authorList>
            <person name="Depoorter E."/>
        </authorList>
    </citation>
    <scope>NUCLEOTIDE SEQUENCE [LARGE SCALE GENOMIC DNA]</scope>
    <source>
        <strain evidence="2 3">BCC0132</strain>
    </source>
</reference>
<gene>
    <name evidence="2" type="ORF">BCO9919_06174</name>
</gene>
<dbReference type="EMBL" id="CABWIK020000056">
    <property type="protein sequence ID" value="CAB3974262.1"/>
    <property type="molecule type" value="Genomic_DNA"/>
</dbReference>
<evidence type="ECO:0000256" key="1">
    <source>
        <dbReference type="SAM" id="SignalP"/>
    </source>
</evidence>
<dbReference type="AlphaFoldDB" id="A0A6J5JQW9"/>